<proteinExistence type="predicted"/>
<dbReference type="InterPro" id="IPR009752">
    <property type="entry name" value="Phage_Mu_GpJ"/>
</dbReference>
<reference evidence="1" key="1">
    <citation type="journal article" date="2021" name="Proc. Natl. Acad. Sci. U.S.A.">
        <title>A Catalog of Tens of Thousands of Viruses from Human Metagenomes Reveals Hidden Associations with Chronic Diseases.</title>
        <authorList>
            <person name="Tisza M.J."/>
            <person name="Buck C.B."/>
        </authorList>
    </citation>
    <scope>NUCLEOTIDE SEQUENCE</scope>
    <source>
        <strain evidence="1">CtAbS6</strain>
    </source>
</reference>
<dbReference type="EMBL" id="BK014838">
    <property type="protein sequence ID" value="DAD78003.1"/>
    <property type="molecule type" value="Genomic_DNA"/>
</dbReference>
<dbReference type="Pfam" id="PF07030">
    <property type="entry name" value="Phage_Mu_Gp36"/>
    <property type="match status" value="1"/>
</dbReference>
<sequence length="143" mass="16253">MVTMFITEQDYIQVSADALRIIQQATDDNRLLAERRAMDRIASYLDGRYDMQTAFTAEGEARNLDLVGLVADLALYFMVLSLPQKMGYEIRKEQFENAIAYLEKVQSGKAVMNLPELQPTGEEGEQTGAGIRYGSDKRNNYIW</sequence>
<accession>A0A8S5M7R0</accession>
<name>A0A8S5M7R0_9CAUD</name>
<evidence type="ECO:0000313" key="1">
    <source>
        <dbReference type="EMBL" id="DAD78003.1"/>
    </source>
</evidence>
<organism evidence="1">
    <name type="scientific">Myoviridae sp. ctAbS6</name>
    <dbReference type="NCBI Taxonomy" id="2826628"/>
    <lineage>
        <taxon>Viruses</taxon>
        <taxon>Duplodnaviria</taxon>
        <taxon>Heunggongvirae</taxon>
        <taxon>Uroviricota</taxon>
        <taxon>Caudoviricetes</taxon>
    </lineage>
</organism>
<protein>
    <submittedName>
        <fullName evidence="1">Head to tail adaptor</fullName>
    </submittedName>
</protein>